<name>A0AAV5VMD0_9BILA</name>
<keyword evidence="2" id="KW-1185">Reference proteome</keyword>
<comment type="caution">
    <text evidence="1">The sequence shown here is derived from an EMBL/GenBank/DDBJ whole genome shotgun (WGS) entry which is preliminary data.</text>
</comment>
<sequence length="81" mass="9313">MDYSLPTSGLSVEIRVADQVKRKPGIDVKKMRKELHRMKMELIGSLDSCGIERTRKEDLLHRDGSVRGRNLHVMSTIRHLS</sequence>
<gene>
    <name evidence="1" type="ORF">PFISCL1PPCAC_10856</name>
</gene>
<evidence type="ECO:0000313" key="2">
    <source>
        <dbReference type="Proteomes" id="UP001432322"/>
    </source>
</evidence>
<proteinExistence type="predicted"/>
<protein>
    <submittedName>
        <fullName evidence="1">Uncharacterized protein</fullName>
    </submittedName>
</protein>
<accession>A0AAV5VMD0</accession>
<reference evidence="1" key="1">
    <citation type="submission" date="2023-10" db="EMBL/GenBank/DDBJ databases">
        <title>Genome assembly of Pristionchus species.</title>
        <authorList>
            <person name="Yoshida K."/>
            <person name="Sommer R.J."/>
        </authorList>
    </citation>
    <scope>NUCLEOTIDE SEQUENCE</scope>
    <source>
        <strain evidence="1">RS5133</strain>
    </source>
</reference>
<feature type="non-terminal residue" evidence="1">
    <location>
        <position position="81"/>
    </location>
</feature>
<evidence type="ECO:0000313" key="1">
    <source>
        <dbReference type="EMBL" id="GMT19559.1"/>
    </source>
</evidence>
<dbReference type="EMBL" id="BTSY01000003">
    <property type="protein sequence ID" value="GMT19559.1"/>
    <property type="molecule type" value="Genomic_DNA"/>
</dbReference>
<organism evidence="1 2">
    <name type="scientific">Pristionchus fissidentatus</name>
    <dbReference type="NCBI Taxonomy" id="1538716"/>
    <lineage>
        <taxon>Eukaryota</taxon>
        <taxon>Metazoa</taxon>
        <taxon>Ecdysozoa</taxon>
        <taxon>Nematoda</taxon>
        <taxon>Chromadorea</taxon>
        <taxon>Rhabditida</taxon>
        <taxon>Rhabditina</taxon>
        <taxon>Diplogasteromorpha</taxon>
        <taxon>Diplogasteroidea</taxon>
        <taxon>Neodiplogasteridae</taxon>
        <taxon>Pristionchus</taxon>
    </lineage>
</organism>
<dbReference type="AlphaFoldDB" id="A0AAV5VMD0"/>
<dbReference type="Proteomes" id="UP001432322">
    <property type="component" value="Unassembled WGS sequence"/>
</dbReference>